<organism evidence="2 3">
    <name type="scientific">Caerostris darwini</name>
    <dbReference type="NCBI Taxonomy" id="1538125"/>
    <lineage>
        <taxon>Eukaryota</taxon>
        <taxon>Metazoa</taxon>
        <taxon>Ecdysozoa</taxon>
        <taxon>Arthropoda</taxon>
        <taxon>Chelicerata</taxon>
        <taxon>Arachnida</taxon>
        <taxon>Araneae</taxon>
        <taxon>Araneomorphae</taxon>
        <taxon>Entelegynae</taxon>
        <taxon>Araneoidea</taxon>
        <taxon>Araneidae</taxon>
        <taxon>Caerostris</taxon>
    </lineage>
</organism>
<accession>A0AAV4WDB4</accession>
<gene>
    <name evidence="2" type="ORF">CDAR_384981</name>
</gene>
<protein>
    <submittedName>
        <fullName evidence="2">Uncharacterized protein</fullName>
    </submittedName>
</protein>
<sequence length="114" mass="12619">MVVLKTLRSLFNNKKKNTSKPKILHSNHIPSLENDFRLEDLSKGQIRNPTPDSILPLECVMGTLSKCIKYLLSAHYNPFLALFAPRGGIITAISPPPPRGIPQKSRNKCSAING</sequence>
<keyword evidence="3" id="KW-1185">Reference proteome</keyword>
<evidence type="ECO:0000256" key="1">
    <source>
        <dbReference type="SAM" id="MobiDB-lite"/>
    </source>
</evidence>
<feature type="region of interest" description="Disordered" evidence="1">
    <location>
        <begin position="94"/>
        <end position="114"/>
    </location>
</feature>
<reference evidence="2 3" key="1">
    <citation type="submission" date="2021-06" db="EMBL/GenBank/DDBJ databases">
        <title>Caerostris darwini draft genome.</title>
        <authorList>
            <person name="Kono N."/>
            <person name="Arakawa K."/>
        </authorList>
    </citation>
    <scope>NUCLEOTIDE SEQUENCE [LARGE SCALE GENOMIC DNA]</scope>
</reference>
<evidence type="ECO:0000313" key="2">
    <source>
        <dbReference type="EMBL" id="GIY79951.1"/>
    </source>
</evidence>
<evidence type="ECO:0000313" key="3">
    <source>
        <dbReference type="Proteomes" id="UP001054837"/>
    </source>
</evidence>
<comment type="caution">
    <text evidence="2">The sequence shown here is derived from an EMBL/GenBank/DDBJ whole genome shotgun (WGS) entry which is preliminary data.</text>
</comment>
<dbReference type="EMBL" id="BPLQ01014465">
    <property type="protein sequence ID" value="GIY79951.1"/>
    <property type="molecule type" value="Genomic_DNA"/>
</dbReference>
<proteinExistence type="predicted"/>
<name>A0AAV4WDB4_9ARAC</name>
<dbReference type="AlphaFoldDB" id="A0AAV4WDB4"/>
<dbReference type="Proteomes" id="UP001054837">
    <property type="component" value="Unassembled WGS sequence"/>
</dbReference>